<dbReference type="InterPro" id="IPR011705">
    <property type="entry name" value="BACK"/>
</dbReference>
<name>A0A9N9HQ49_9GLOM</name>
<sequence length="239" mass="27769">YFYTSVIDLNKESGDVILSLLIAADELEILELINHAKANLITRKTWLQKNLVKIMNTVSLYESFKSLGDCCLKIITKEPQNLFKSNDFLSLEESVLVSLLKRNDLKIDEDEIWNSVIKWGTGNTLNLPNQPVSKWTSQNFAALEKTLHRCIPLIRYRDITSDDYFEKIMPYRKIIPKDIETEILAYYLKNLTPQPIKLLLPRSGFIDSNIINYERAKLISSWIDEVDIDHNDMAPEPRY</sequence>
<dbReference type="Gene3D" id="1.25.40.420">
    <property type="match status" value="1"/>
</dbReference>
<organism evidence="2 3">
    <name type="scientific">Ambispora leptoticha</name>
    <dbReference type="NCBI Taxonomy" id="144679"/>
    <lineage>
        <taxon>Eukaryota</taxon>
        <taxon>Fungi</taxon>
        <taxon>Fungi incertae sedis</taxon>
        <taxon>Mucoromycota</taxon>
        <taxon>Glomeromycotina</taxon>
        <taxon>Glomeromycetes</taxon>
        <taxon>Archaeosporales</taxon>
        <taxon>Ambisporaceae</taxon>
        <taxon>Ambispora</taxon>
    </lineage>
</organism>
<feature type="non-terminal residue" evidence="2">
    <location>
        <position position="1"/>
    </location>
</feature>
<evidence type="ECO:0000313" key="3">
    <source>
        <dbReference type="Proteomes" id="UP000789508"/>
    </source>
</evidence>
<dbReference type="InterPro" id="IPR052407">
    <property type="entry name" value="BTB_POZ_domain_cont_9"/>
</dbReference>
<evidence type="ECO:0000313" key="2">
    <source>
        <dbReference type="EMBL" id="CAG8700072.1"/>
    </source>
</evidence>
<gene>
    <name evidence="2" type="ORF">ALEPTO_LOCUS11540</name>
</gene>
<dbReference type="GO" id="GO:0005737">
    <property type="term" value="C:cytoplasm"/>
    <property type="evidence" value="ECO:0007669"/>
    <property type="project" value="TreeGrafter"/>
</dbReference>
<dbReference type="OrthoDB" id="6359816at2759"/>
<dbReference type="PANTHER" id="PTHR46306">
    <property type="entry name" value="BTB/POZ DOMAIN-CONTAINING PROTEIN 9"/>
    <property type="match status" value="1"/>
</dbReference>
<dbReference type="AlphaFoldDB" id="A0A9N9HQ49"/>
<proteinExistence type="predicted"/>
<evidence type="ECO:0000259" key="1">
    <source>
        <dbReference type="Pfam" id="PF07707"/>
    </source>
</evidence>
<comment type="caution">
    <text evidence="2">The sequence shown here is derived from an EMBL/GenBank/DDBJ whole genome shotgun (WGS) entry which is preliminary data.</text>
</comment>
<keyword evidence="3" id="KW-1185">Reference proteome</keyword>
<protein>
    <submittedName>
        <fullName evidence="2">10845_t:CDS:1</fullName>
    </submittedName>
</protein>
<feature type="domain" description="BACK" evidence="1">
    <location>
        <begin position="61"/>
        <end position="121"/>
    </location>
</feature>
<accession>A0A9N9HQ49</accession>
<reference evidence="2" key="1">
    <citation type="submission" date="2021-06" db="EMBL/GenBank/DDBJ databases">
        <authorList>
            <person name="Kallberg Y."/>
            <person name="Tangrot J."/>
            <person name="Rosling A."/>
        </authorList>
    </citation>
    <scope>NUCLEOTIDE SEQUENCE</scope>
    <source>
        <strain evidence="2">FL130A</strain>
    </source>
</reference>
<dbReference type="EMBL" id="CAJVPS010019167">
    <property type="protein sequence ID" value="CAG8700072.1"/>
    <property type="molecule type" value="Genomic_DNA"/>
</dbReference>
<feature type="non-terminal residue" evidence="2">
    <location>
        <position position="239"/>
    </location>
</feature>
<dbReference type="Proteomes" id="UP000789508">
    <property type="component" value="Unassembled WGS sequence"/>
</dbReference>
<dbReference type="PANTHER" id="PTHR46306:SF1">
    <property type="entry name" value="BTB_POZ DOMAIN-CONTAINING PROTEIN 9"/>
    <property type="match status" value="1"/>
</dbReference>
<dbReference type="Pfam" id="PF07707">
    <property type="entry name" value="BACK"/>
    <property type="match status" value="1"/>
</dbReference>